<name>A0A1G8FM22_9ACTN</name>
<dbReference type="Pfam" id="PF20229">
    <property type="entry name" value="ChrB_N"/>
    <property type="match status" value="1"/>
</dbReference>
<dbReference type="OrthoDB" id="3790780at2"/>
<keyword evidence="4" id="KW-1185">Reference proteome</keyword>
<organism evidence="3 4">
    <name type="scientific">Sinosporangium album</name>
    <dbReference type="NCBI Taxonomy" id="504805"/>
    <lineage>
        <taxon>Bacteria</taxon>
        <taxon>Bacillati</taxon>
        <taxon>Actinomycetota</taxon>
        <taxon>Actinomycetes</taxon>
        <taxon>Streptosporangiales</taxon>
        <taxon>Streptosporangiaceae</taxon>
        <taxon>Sinosporangium</taxon>
    </lineage>
</organism>
<evidence type="ECO:0000313" key="3">
    <source>
        <dbReference type="EMBL" id="SDH83129.1"/>
    </source>
</evidence>
<evidence type="ECO:0000256" key="1">
    <source>
        <dbReference type="SAM" id="Coils"/>
    </source>
</evidence>
<sequence length="185" mass="21224">MATEGHEPPYDRRFLQLIYRVPSHPSRSRVAVWRELKRLGAVYVQQAVCVLPEREGVRELLDRVRERIDHMGGESMLFVLDHVEDRERHFLVSAFRENSAKEYAEVVEECEALLQGRAEAGEGDRTAERAEELRQDLDRLRRLLQKVEERDWMGGSGRAEAHGKVAECERMLVRLSAGSAETAGL</sequence>
<keyword evidence="1" id="KW-0175">Coiled coil</keyword>
<evidence type="ECO:0000313" key="4">
    <source>
        <dbReference type="Proteomes" id="UP000198923"/>
    </source>
</evidence>
<reference evidence="3 4" key="1">
    <citation type="submission" date="2016-10" db="EMBL/GenBank/DDBJ databases">
        <authorList>
            <person name="de Groot N.N."/>
        </authorList>
    </citation>
    <scope>NUCLEOTIDE SEQUENCE [LARGE SCALE GENOMIC DNA]</scope>
    <source>
        <strain evidence="3 4">CPCC 201354</strain>
    </source>
</reference>
<dbReference type="Proteomes" id="UP000198923">
    <property type="component" value="Unassembled WGS sequence"/>
</dbReference>
<protein>
    <recommendedName>
        <fullName evidence="2">ChrB N-terminal domain-containing protein</fullName>
    </recommendedName>
</protein>
<dbReference type="STRING" id="504805.SAMN05421505_1241"/>
<feature type="domain" description="ChrB N-terminal" evidence="2">
    <location>
        <begin position="29"/>
        <end position="173"/>
    </location>
</feature>
<gene>
    <name evidence="3" type="ORF">SAMN05421505_1241</name>
</gene>
<accession>A0A1G8FM22</accession>
<dbReference type="InterPro" id="IPR046858">
    <property type="entry name" value="ChrB_N"/>
</dbReference>
<dbReference type="RefSeq" id="WP_093173027.1">
    <property type="nucleotide sequence ID" value="NZ_FNCN01000024.1"/>
</dbReference>
<proteinExistence type="predicted"/>
<dbReference type="EMBL" id="FNCN01000024">
    <property type="protein sequence ID" value="SDH83129.1"/>
    <property type="molecule type" value="Genomic_DNA"/>
</dbReference>
<feature type="coiled-coil region" evidence="1">
    <location>
        <begin position="123"/>
        <end position="150"/>
    </location>
</feature>
<evidence type="ECO:0000259" key="2">
    <source>
        <dbReference type="Pfam" id="PF20229"/>
    </source>
</evidence>
<dbReference type="AlphaFoldDB" id="A0A1G8FM22"/>